<dbReference type="Proteomes" id="UP000092884">
    <property type="component" value="Chromosome"/>
</dbReference>
<comment type="cofactor">
    <cofactor evidence="1 8">
        <name>Mg(2+)</name>
        <dbReference type="ChEBI" id="CHEBI:18420"/>
    </cofactor>
</comment>
<proteinExistence type="inferred from homology"/>
<dbReference type="AlphaFoldDB" id="A0A1B1U416"/>
<feature type="binding site" evidence="7">
    <location>
        <position position="56"/>
    </location>
    <ligand>
        <name>substrate</name>
    </ligand>
</feature>
<dbReference type="EMBL" id="CP016503">
    <property type="protein sequence ID" value="ANV97496.1"/>
    <property type="molecule type" value="Genomic_DNA"/>
</dbReference>
<keyword evidence="5" id="KW-0378">Hydrolase</keyword>
<dbReference type="Gene3D" id="3.40.50.1000">
    <property type="entry name" value="HAD superfamily/HAD-like"/>
    <property type="match status" value="1"/>
</dbReference>
<dbReference type="InterPro" id="IPR036412">
    <property type="entry name" value="HAD-like_sf"/>
</dbReference>
<dbReference type="FunFam" id="3.40.50.1000:FF:000029">
    <property type="entry name" value="3-deoxy-D-manno-octulosonate 8-phosphate phosphatase KdsC"/>
    <property type="match status" value="1"/>
</dbReference>
<protein>
    <submittedName>
        <fullName evidence="9">Uncharacterized protein</fullName>
    </submittedName>
</protein>
<dbReference type="GO" id="GO:0016788">
    <property type="term" value="F:hydrolase activity, acting on ester bonds"/>
    <property type="evidence" value="ECO:0007669"/>
    <property type="project" value="InterPro"/>
</dbReference>
<dbReference type="OrthoDB" id="9805604at2"/>
<reference evidence="10" key="1">
    <citation type="submission" date="2016-07" db="EMBL/GenBank/DDBJ databases">
        <authorList>
            <person name="Florea S."/>
            <person name="Webb J.S."/>
            <person name="Jaromczyk J."/>
            <person name="Schardl C.L."/>
        </authorList>
    </citation>
    <scope>NUCLEOTIDE SEQUENCE [LARGE SCALE GENOMIC DNA]</scope>
    <source>
        <strain evidence="10">MIT 01-6242</strain>
    </source>
</reference>
<dbReference type="InterPro" id="IPR010023">
    <property type="entry name" value="KdsC_fam"/>
</dbReference>
<feature type="binding site" evidence="7">
    <location>
        <position position="41"/>
    </location>
    <ligand>
        <name>substrate</name>
    </ligand>
</feature>
<keyword evidence="4 8" id="KW-0479">Metal-binding</keyword>
<comment type="subunit">
    <text evidence="3">Homotetramer.</text>
</comment>
<evidence type="ECO:0000256" key="8">
    <source>
        <dbReference type="PIRSR" id="PIRSR006118-2"/>
    </source>
</evidence>
<feature type="binding site" evidence="7">
    <location>
        <position position="13"/>
    </location>
    <ligand>
        <name>substrate</name>
    </ligand>
</feature>
<evidence type="ECO:0000256" key="6">
    <source>
        <dbReference type="ARBA" id="ARBA00022842"/>
    </source>
</evidence>
<dbReference type="PIRSF" id="PIRSF006118">
    <property type="entry name" value="KDO8-P_Ptase"/>
    <property type="match status" value="1"/>
</dbReference>
<name>A0A1B1U416_9HELI</name>
<evidence type="ECO:0000256" key="7">
    <source>
        <dbReference type="PIRSR" id="PIRSR006118-1"/>
    </source>
</evidence>
<dbReference type="InterPro" id="IPR023214">
    <property type="entry name" value="HAD_sf"/>
</dbReference>
<dbReference type="SFLD" id="SFLDG01136">
    <property type="entry name" value="C1.6:_Phosphoserine_Phosphatas"/>
    <property type="match status" value="1"/>
</dbReference>
<accession>A0A1B1U416</accession>
<evidence type="ECO:0000256" key="5">
    <source>
        <dbReference type="ARBA" id="ARBA00022801"/>
    </source>
</evidence>
<evidence type="ECO:0000313" key="9">
    <source>
        <dbReference type="EMBL" id="ANV97496.1"/>
    </source>
</evidence>
<dbReference type="Pfam" id="PF08282">
    <property type="entry name" value="Hydrolase_3"/>
    <property type="match status" value="1"/>
</dbReference>
<dbReference type="RefSeq" id="WP_066338577.1">
    <property type="nucleotide sequence ID" value="NZ_CP016503.1"/>
</dbReference>
<dbReference type="GO" id="GO:0046872">
    <property type="term" value="F:metal ion binding"/>
    <property type="evidence" value="ECO:0007669"/>
    <property type="project" value="UniProtKB-KW"/>
</dbReference>
<evidence type="ECO:0000256" key="1">
    <source>
        <dbReference type="ARBA" id="ARBA00001946"/>
    </source>
</evidence>
<keyword evidence="10" id="KW-1185">Reference proteome</keyword>
<dbReference type="GO" id="GO:0008781">
    <property type="term" value="F:N-acylneuraminate cytidylyltransferase activity"/>
    <property type="evidence" value="ECO:0007669"/>
    <property type="project" value="TreeGrafter"/>
</dbReference>
<dbReference type="STRING" id="222136.BBW65_01110"/>
<dbReference type="SUPFAM" id="SSF56784">
    <property type="entry name" value="HAD-like"/>
    <property type="match status" value="1"/>
</dbReference>
<evidence type="ECO:0000256" key="3">
    <source>
        <dbReference type="ARBA" id="ARBA00011881"/>
    </source>
</evidence>
<gene>
    <name evidence="9" type="ORF">BBW65_01110</name>
</gene>
<dbReference type="InterPro" id="IPR050793">
    <property type="entry name" value="CMP-NeuNAc_synthase"/>
</dbReference>
<dbReference type="SFLD" id="SFLDG01138">
    <property type="entry name" value="C1.6.2:_Deoxy-d-mannose-octulo"/>
    <property type="match status" value="1"/>
</dbReference>
<feature type="binding site" evidence="8">
    <location>
        <position position="11"/>
    </location>
    <ligand>
        <name>Mg(2+)</name>
        <dbReference type="ChEBI" id="CHEBI:18420"/>
    </ligand>
</feature>
<organism evidence="9 10">
    <name type="scientific">Helicobacter enhydrae</name>
    <dbReference type="NCBI Taxonomy" id="222136"/>
    <lineage>
        <taxon>Bacteria</taxon>
        <taxon>Pseudomonadati</taxon>
        <taxon>Campylobacterota</taxon>
        <taxon>Epsilonproteobacteria</taxon>
        <taxon>Campylobacterales</taxon>
        <taxon>Helicobacteraceae</taxon>
        <taxon>Helicobacter</taxon>
    </lineage>
</organism>
<dbReference type="KEGG" id="het:BBW65_01110"/>
<evidence type="ECO:0000256" key="4">
    <source>
        <dbReference type="ARBA" id="ARBA00022723"/>
    </source>
</evidence>
<comment type="similarity">
    <text evidence="2">Belongs to the KdsC family.</text>
</comment>
<evidence type="ECO:0000256" key="2">
    <source>
        <dbReference type="ARBA" id="ARBA00005893"/>
    </source>
</evidence>
<keyword evidence="6 8" id="KW-0460">Magnesium</keyword>
<dbReference type="PANTHER" id="PTHR21485:SF3">
    <property type="entry name" value="N-ACYLNEURAMINATE CYTIDYLYLTRANSFERASE"/>
    <property type="match status" value="1"/>
</dbReference>
<dbReference type="InterPro" id="IPR006549">
    <property type="entry name" value="HAD-SF_hydro_IIIA"/>
</dbReference>
<feature type="binding site" evidence="7">
    <location>
        <position position="80"/>
    </location>
    <ligand>
        <name>substrate</name>
    </ligand>
</feature>
<dbReference type="NCBIfam" id="TIGR01662">
    <property type="entry name" value="HAD-SF-IIIA"/>
    <property type="match status" value="1"/>
</dbReference>
<feature type="binding site" evidence="7">
    <location>
        <position position="64"/>
    </location>
    <ligand>
        <name>substrate</name>
    </ligand>
</feature>
<dbReference type="NCBIfam" id="TIGR01670">
    <property type="entry name" value="KdsC-phosphatas"/>
    <property type="match status" value="1"/>
</dbReference>
<evidence type="ECO:0000313" key="10">
    <source>
        <dbReference type="Proteomes" id="UP000092884"/>
    </source>
</evidence>
<feature type="binding site" evidence="8">
    <location>
        <position position="103"/>
    </location>
    <ligand>
        <name>Mg(2+)</name>
        <dbReference type="ChEBI" id="CHEBI:18420"/>
    </ligand>
</feature>
<sequence>MKTQIEWLLLDVDGTLTDGLVSYGEDCEIKAFNIKDGLGLRIWKKRGKKIAIITGRESSAVARRAQELGVDALYMGVMDKAKVVLELQEKHQVSRVQMACVGDDLNDLPMFKLCGLSFAPKDCAKDVALRADVVLQNAGGRGAIREAIEMILEEEWEEIVEDFSN</sequence>
<dbReference type="SFLD" id="SFLDS00003">
    <property type="entry name" value="Haloacid_Dehalogenase"/>
    <property type="match status" value="1"/>
</dbReference>
<dbReference type="PANTHER" id="PTHR21485">
    <property type="entry name" value="HAD SUPERFAMILY MEMBERS CMAS AND KDSC"/>
    <property type="match status" value="1"/>
</dbReference>